<feature type="domain" description="Protein kinase" evidence="2">
    <location>
        <begin position="242"/>
        <end position="501"/>
    </location>
</feature>
<feature type="signal peptide" evidence="1">
    <location>
        <begin position="1"/>
        <end position="22"/>
    </location>
</feature>
<dbReference type="PANTHER" id="PTHR44329">
    <property type="entry name" value="SERINE/THREONINE-PROTEIN KINASE TNNI3K-RELATED"/>
    <property type="match status" value="1"/>
</dbReference>
<gene>
    <name evidence="3" type="ORF">B0H17DRAFT_680050</name>
</gene>
<dbReference type="GO" id="GO:0005524">
    <property type="term" value="F:ATP binding"/>
    <property type="evidence" value="ECO:0007669"/>
    <property type="project" value="InterPro"/>
</dbReference>
<dbReference type="InterPro" id="IPR000719">
    <property type="entry name" value="Prot_kinase_dom"/>
</dbReference>
<keyword evidence="3" id="KW-0808">Transferase</keyword>
<dbReference type="Pfam" id="PF07714">
    <property type="entry name" value="PK_Tyr_Ser-Thr"/>
    <property type="match status" value="1"/>
</dbReference>
<dbReference type="InterPro" id="IPR051681">
    <property type="entry name" value="Ser/Thr_Kinases-Pseudokinases"/>
</dbReference>
<proteinExistence type="predicted"/>
<dbReference type="PRINTS" id="PR00109">
    <property type="entry name" value="TYRKINASE"/>
</dbReference>
<feature type="chain" id="PRO_5042170813" evidence="1">
    <location>
        <begin position="23"/>
        <end position="557"/>
    </location>
</feature>
<dbReference type="AlphaFoldDB" id="A0AAD7GEU2"/>
<comment type="caution">
    <text evidence="3">The sequence shown here is derived from an EMBL/GenBank/DDBJ whole genome shotgun (WGS) entry which is preliminary data.</text>
</comment>
<evidence type="ECO:0000256" key="1">
    <source>
        <dbReference type="SAM" id="SignalP"/>
    </source>
</evidence>
<dbReference type="PROSITE" id="PS50011">
    <property type="entry name" value="PROTEIN_KINASE_DOM"/>
    <property type="match status" value="1"/>
</dbReference>
<dbReference type="EMBL" id="JARKIE010000085">
    <property type="protein sequence ID" value="KAJ7687713.1"/>
    <property type="molecule type" value="Genomic_DNA"/>
</dbReference>
<dbReference type="Gene3D" id="1.10.510.10">
    <property type="entry name" value="Transferase(Phosphotransferase) domain 1"/>
    <property type="match status" value="1"/>
</dbReference>
<dbReference type="InterPro" id="IPR008271">
    <property type="entry name" value="Ser/Thr_kinase_AS"/>
</dbReference>
<reference evidence="3" key="1">
    <citation type="submission" date="2023-03" db="EMBL/GenBank/DDBJ databases">
        <title>Massive genome expansion in bonnet fungi (Mycena s.s.) driven by repeated elements and novel gene families across ecological guilds.</title>
        <authorList>
            <consortium name="Lawrence Berkeley National Laboratory"/>
            <person name="Harder C.B."/>
            <person name="Miyauchi S."/>
            <person name="Viragh M."/>
            <person name="Kuo A."/>
            <person name="Thoen E."/>
            <person name="Andreopoulos B."/>
            <person name="Lu D."/>
            <person name="Skrede I."/>
            <person name="Drula E."/>
            <person name="Henrissat B."/>
            <person name="Morin E."/>
            <person name="Kohler A."/>
            <person name="Barry K."/>
            <person name="LaButti K."/>
            <person name="Morin E."/>
            <person name="Salamov A."/>
            <person name="Lipzen A."/>
            <person name="Mereny Z."/>
            <person name="Hegedus B."/>
            <person name="Baldrian P."/>
            <person name="Stursova M."/>
            <person name="Weitz H."/>
            <person name="Taylor A."/>
            <person name="Grigoriev I.V."/>
            <person name="Nagy L.G."/>
            <person name="Martin F."/>
            <person name="Kauserud H."/>
        </authorList>
    </citation>
    <scope>NUCLEOTIDE SEQUENCE</scope>
    <source>
        <strain evidence="3">CBHHK067</strain>
    </source>
</reference>
<dbReference type="InterPro" id="IPR011009">
    <property type="entry name" value="Kinase-like_dom_sf"/>
</dbReference>
<dbReference type="Proteomes" id="UP001221757">
    <property type="component" value="Unassembled WGS sequence"/>
</dbReference>
<keyword evidence="1" id="KW-0732">Signal</keyword>
<accession>A0AAD7GEU2</accession>
<name>A0AAD7GEU2_MYCRO</name>
<dbReference type="SMART" id="SM00220">
    <property type="entry name" value="S_TKc"/>
    <property type="match status" value="1"/>
</dbReference>
<organism evidence="3 4">
    <name type="scientific">Mycena rosella</name>
    <name type="common">Pink bonnet</name>
    <name type="synonym">Agaricus rosellus</name>
    <dbReference type="NCBI Taxonomy" id="1033263"/>
    <lineage>
        <taxon>Eukaryota</taxon>
        <taxon>Fungi</taxon>
        <taxon>Dikarya</taxon>
        <taxon>Basidiomycota</taxon>
        <taxon>Agaricomycotina</taxon>
        <taxon>Agaricomycetes</taxon>
        <taxon>Agaricomycetidae</taxon>
        <taxon>Agaricales</taxon>
        <taxon>Marasmiineae</taxon>
        <taxon>Mycenaceae</taxon>
        <taxon>Mycena</taxon>
    </lineage>
</organism>
<evidence type="ECO:0000259" key="2">
    <source>
        <dbReference type="PROSITE" id="PS50011"/>
    </source>
</evidence>
<dbReference type="InterPro" id="IPR001245">
    <property type="entry name" value="Ser-Thr/Tyr_kinase_cat_dom"/>
</dbReference>
<evidence type="ECO:0000313" key="3">
    <source>
        <dbReference type="EMBL" id="KAJ7687713.1"/>
    </source>
</evidence>
<evidence type="ECO:0000313" key="4">
    <source>
        <dbReference type="Proteomes" id="UP001221757"/>
    </source>
</evidence>
<dbReference type="SUPFAM" id="SSF56112">
    <property type="entry name" value="Protein kinase-like (PK-like)"/>
    <property type="match status" value="1"/>
</dbReference>
<sequence>MMNSFRAGVVGCLIPSLAYTLAQEPIMQANSQTSGLPPDAGLRPSPVGRGPGHFGGLLSPAISASTGTGRPFAVKGPVQSPERQNLYGGPWLDIHQNFASFVLHELRFCDGPRNNLLELSKQWAEWDSLTSLASYQSVVNILLKYLGNKDLRKSAAAETSQKLSQDVSTVLRQMTLVLGNLETCRLFLACRGTVAQQLLDLLQDLLDICYESTSRPVLSTALLRLSRESGLHPQCFTLSGLQKVGQQVAGGGYGDIWKGFVGGQTVAVKSMRIFQEVDVKAALKGFGREAVIWRQLSHPNLLPFFGLYYLDTRLCLVSPWMEKGHLLDFFKNAPSDINPVSLILDIAMGLGHLHSKNVVHGDLKATNILVTPSNRACIADFGLSSIVDVISLQFTHSTPRPQGGTARYQAPELLLGQSSIHFASDVYAFACVCYEILTARAPFFDLTNDAAVIMKVVEGHRPSRPSTVLQDDLWRLIEDCWTPEPNQRPTMTEILQRLISLPVAVKRTQSEIGWDETYSARFRRSVQQWPLLPSITQIEHRMSSNGLSPPKHSCRTV</sequence>
<dbReference type="GO" id="GO:0004674">
    <property type="term" value="F:protein serine/threonine kinase activity"/>
    <property type="evidence" value="ECO:0007669"/>
    <property type="project" value="TreeGrafter"/>
</dbReference>
<dbReference type="PROSITE" id="PS00108">
    <property type="entry name" value="PROTEIN_KINASE_ST"/>
    <property type="match status" value="1"/>
</dbReference>
<protein>
    <submittedName>
        <fullName evidence="3">Kinase-like domain-containing protein</fullName>
    </submittedName>
</protein>
<keyword evidence="4" id="KW-1185">Reference proteome</keyword>
<keyword evidence="3" id="KW-0418">Kinase</keyword>